<evidence type="ECO:0000259" key="2">
    <source>
        <dbReference type="PROSITE" id="PS50013"/>
    </source>
</evidence>
<gene>
    <name evidence="3" type="ORF">HGRIS_006962</name>
</gene>
<feature type="region of interest" description="Disordered" evidence="1">
    <location>
        <begin position="1"/>
        <end position="41"/>
    </location>
</feature>
<feature type="region of interest" description="Disordered" evidence="1">
    <location>
        <begin position="392"/>
        <end position="422"/>
    </location>
</feature>
<reference evidence="4" key="1">
    <citation type="submission" date="2024-06" db="EMBL/GenBank/DDBJ databases">
        <title>Multi-omics analyses provide insights into the biosynthesis of the anticancer antibiotic pleurotin in Hohenbuehelia grisea.</title>
        <authorList>
            <person name="Weaver J.A."/>
            <person name="Alberti F."/>
        </authorList>
    </citation>
    <scope>NUCLEOTIDE SEQUENCE [LARGE SCALE GENOMIC DNA]</scope>
    <source>
        <strain evidence="4">T-177</strain>
    </source>
</reference>
<dbReference type="SUPFAM" id="SSF54160">
    <property type="entry name" value="Chromo domain-like"/>
    <property type="match status" value="1"/>
</dbReference>
<dbReference type="Pfam" id="PF00385">
    <property type="entry name" value="Chromo"/>
    <property type="match status" value="1"/>
</dbReference>
<dbReference type="InterPro" id="IPR023780">
    <property type="entry name" value="Chromo_domain"/>
</dbReference>
<evidence type="ECO:0000313" key="4">
    <source>
        <dbReference type="Proteomes" id="UP001556367"/>
    </source>
</evidence>
<dbReference type="Pfam" id="PF18723">
    <property type="entry name" value="HMUDK_hel"/>
    <property type="match status" value="1"/>
</dbReference>
<dbReference type="Gene3D" id="2.40.50.40">
    <property type="match status" value="1"/>
</dbReference>
<dbReference type="CDD" id="cd00024">
    <property type="entry name" value="CD_CSD"/>
    <property type="match status" value="1"/>
</dbReference>
<keyword evidence="4" id="KW-1185">Reference proteome</keyword>
<dbReference type="InterPro" id="IPR040684">
    <property type="entry name" value="HMUDK_hel"/>
</dbReference>
<dbReference type="Proteomes" id="UP001556367">
    <property type="component" value="Unassembled WGS sequence"/>
</dbReference>
<feature type="domain" description="Chromo" evidence="2">
    <location>
        <begin position="439"/>
        <end position="500"/>
    </location>
</feature>
<feature type="region of interest" description="Disordered" evidence="1">
    <location>
        <begin position="62"/>
        <end position="86"/>
    </location>
</feature>
<accession>A0ABR3JB15</accession>
<dbReference type="EMBL" id="JASNQZ010000010">
    <property type="protein sequence ID" value="KAL0952731.1"/>
    <property type="molecule type" value="Genomic_DNA"/>
</dbReference>
<dbReference type="InterPro" id="IPR000953">
    <property type="entry name" value="Chromo/chromo_shadow_dom"/>
</dbReference>
<dbReference type="InterPro" id="IPR016197">
    <property type="entry name" value="Chromo-like_dom_sf"/>
</dbReference>
<name>A0ABR3JB15_9AGAR</name>
<dbReference type="SMART" id="SM00298">
    <property type="entry name" value="CHROMO"/>
    <property type="match status" value="1"/>
</dbReference>
<evidence type="ECO:0000313" key="3">
    <source>
        <dbReference type="EMBL" id="KAL0952731.1"/>
    </source>
</evidence>
<feature type="compositionally biased region" description="Basic and acidic residues" evidence="1">
    <location>
        <begin position="23"/>
        <end position="35"/>
    </location>
</feature>
<protein>
    <recommendedName>
        <fullName evidence="2">Chromo domain-containing protein</fullName>
    </recommendedName>
</protein>
<comment type="caution">
    <text evidence="3">The sequence shown here is derived from an EMBL/GenBank/DDBJ whole genome shotgun (WGS) entry which is preliminary data.</text>
</comment>
<dbReference type="PROSITE" id="PS50013">
    <property type="entry name" value="CHROMO_2"/>
    <property type="match status" value="1"/>
</dbReference>
<sequence>MPADRTKNGDGLECYVQAQQQKSRRESLRSHHDNPNLDQGFTFIDLTGDSDEESVKPIKRHASDAALSRSTRRVSKGASPPCNNASFTTAPKEIKIRNQKLRPTVVFDTLWRWAYERKVVDDRRRAGMPRPWTNDRHLREHFFCNTFRVLDKVTQYIISEVIEKGNQSPQEVVFRVVLFNTFTKIATWELLQARIGKLTWASYKREAYADVLLDAKNSGQTLYTCAFQKPAPKFGHDDLFMNHLELLEMLMNSDLAGYIASAQYIVEIYEFIISFPGMGPFNSYQLLLNLSYTSVAHFHSNDFVVPGIGAISGLTKLFGKSFTIAYKDDPEIAPAIIRYLVRTQNSHFERLGLKFPGLGPKNLPMDVADMEHAVCEVDKYARLAHPSIKGTTNRTRMKRSGFTPASDLPKVPHTPKAWSHPKRAVERVRAEPAEINLRYVIQAIDDHRETEHGDVEYHVKWWGYGPEDSTWQAEWALLEDAPDAVAEYRRNLGLSQTRTSFI</sequence>
<feature type="compositionally biased region" description="Basic and acidic residues" evidence="1">
    <location>
        <begin position="1"/>
        <end position="10"/>
    </location>
</feature>
<evidence type="ECO:0000256" key="1">
    <source>
        <dbReference type="SAM" id="MobiDB-lite"/>
    </source>
</evidence>
<proteinExistence type="predicted"/>
<organism evidence="3 4">
    <name type="scientific">Hohenbuehelia grisea</name>
    <dbReference type="NCBI Taxonomy" id="104357"/>
    <lineage>
        <taxon>Eukaryota</taxon>
        <taxon>Fungi</taxon>
        <taxon>Dikarya</taxon>
        <taxon>Basidiomycota</taxon>
        <taxon>Agaricomycotina</taxon>
        <taxon>Agaricomycetes</taxon>
        <taxon>Agaricomycetidae</taxon>
        <taxon>Agaricales</taxon>
        <taxon>Pleurotineae</taxon>
        <taxon>Pleurotaceae</taxon>
        <taxon>Hohenbuehelia</taxon>
    </lineage>
</organism>